<dbReference type="Pfam" id="PF07859">
    <property type="entry name" value="Abhydrolase_3"/>
    <property type="match status" value="1"/>
</dbReference>
<evidence type="ECO:0000259" key="3">
    <source>
        <dbReference type="Pfam" id="PF07859"/>
    </source>
</evidence>
<evidence type="ECO:0000313" key="5">
    <source>
        <dbReference type="Proteomes" id="UP000799640"/>
    </source>
</evidence>
<dbReference type="PROSITE" id="PS01173">
    <property type="entry name" value="LIPASE_GDXG_HIS"/>
    <property type="match status" value="1"/>
</dbReference>
<dbReference type="GO" id="GO:0016787">
    <property type="term" value="F:hydrolase activity"/>
    <property type="evidence" value="ECO:0007669"/>
    <property type="project" value="UniProtKB-KW"/>
</dbReference>
<gene>
    <name evidence="4" type="ORF">EJ06DRAFT_569156</name>
</gene>
<dbReference type="InterPro" id="IPR013094">
    <property type="entry name" value="AB_hydrolase_3"/>
</dbReference>
<dbReference type="InterPro" id="IPR029058">
    <property type="entry name" value="AB_hydrolase_fold"/>
</dbReference>
<evidence type="ECO:0000313" key="4">
    <source>
        <dbReference type="EMBL" id="KAF2404796.1"/>
    </source>
</evidence>
<dbReference type="SUPFAM" id="SSF53474">
    <property type="entry name" value="alpha/beta-Hydrolases"/>
    <property type="match status" value="1"/>
</dbReference>
<organism evidence="4 5">
    <name type="scientific">Trichodelitschia bisporula</name>
    <dbReference type="NCBI Taxonomy" id="703511"/>
    <lineage>
        <taxon>Eukaryota</taxon>
        <taxon>Fungi</taxon>
        <taxon>Dikarya</taxon>
        <taxon>Ascomycota</taxon>
        <taxon>Pezizomycotina</taxon>
        <taxon>Dothideomycetes</taxon>
        <taxon>Dothideomycetes incertae sedis</taxon>
        <taxon>Phaeotrichales</taxon>
        <taxon>Phaeotrichaceae</taxon>
        <taxon>Trichodelitschia</taxon>
    </lineage>
</organism>
<dbReference type="PANTHER" id="PTHR48081:SF8">
    <property type="entry name" value="ALPHA_BETA HYDROLASE FOLD-3 DOMAIN-CONTAINING PROTEIN-RELATED"/>
    <property type="match status" value="1"/>
</dbReference>
<name>A0A6G1I9K4_9PEZI</name>
<proteinExistence type="inferred from homology"/>
<evidence type="ECO:0000256" key="1">
    <source>
        <dbReference type="ARBA" id="ARBA00010515"/>
    </source>
</evidence>
<dbReference type="AlphaFoldDB" id="A0A6G1I9K4"/>
<dbReference type="OrthoDB" id="408631at2759"/>
<reference evidence="4" key="1">
    <citation type="journal article" date="2020" name="Stud. Mycol.">
        <title>101 Dothideomycetes genomes: a test case for predicting lifestyles and emergence of pathogens.</title>
        <authorList>
            <person name="Haridas S."/>
            <person name="Albert R."/>
            <person name="Binder M."/>
            <person name="Bloem J."/>
            <person name="Labutti K."/>
            <person name="Salamov A."/>
            <person name="Andreopoulos B."/>
            <person name="Baker S."/>
            <person name="Barry K."/>
            <person name="Bills G."/>
            <person name="Bluhm B."/>
            <person name="Cannon C."/>
            <person name="Castanera R."/>
            <person name="Culley D."/>
            <person name="Daum C."/>
            <person name="Ezra D."/>
            <person name="Gonzalez J."/>
            <person name="Henrissat B."/>
            <person name="Kuo A."/>
            <person name="Liang C."/>
            <person name="Lipzen A."/>
            <person name="Lutzoni F."/>
            <person name="Magnuson J."/>
            <person name="Mondo S."/>
            <person name="Nolan M."/>
            <person name="Ohm R."/>
            <person name="Pangilinan J."/>
            <person name="Park H.-J."/>
            <person name="Ramirez L."/>
            <person name="Alfaro M."/>
            <person name="Sun H."/>
            <person name="Tritt A."/>
            <person name="Yoshinaga Y."/>
            <person name="Zwiers L.-H."/>
            <person name="Turgeon B."/>
            <person name="Goodwin S."/>
            <person name="Spatafora J."/>
            <person name="Crous P."/>
            <person name="Grigoriev I."/>
        </authorList>
    </citation>
    <scope>NUCLEOTIDE SEQUENCE</scope>
    <source>
        <strain evidence="4">CBS 262.69</strain>
    </source>
</reference>
<sequence length="345" mass="37735">MSLQSDLSLSAAKFDPAAVPAQAARLNGVLLKVMSQGPTWNEVFLSVGAARYREMRWNNETALPRPPVLESGINATIPSRDKGRDIPIRRFKPEGEIRGTFMHIHGGGWVLQSEAHQDTLLKAIADMGGLAVVSVGYRLAPEHPFPAAPDDCVDVANYLIENAEREFGGPLRFFSGESAGGHLSLLTYLHVHANPKLQLAGLVLHFGCYELSSFLPSSYTKKNTPIVTLQGMQDFIDAFLPNTTEIQRRDPLISPLWADWVAIGNTLREAGGKLPPILFTVGTEDPLLDDSVFMAAKWQMAGGEAILKVYPGAPHGFILFEEKVLKSVGECLRDMKAFFAEKLAV</sequence>
<dbReference type="InterPro" id="IPR002168">
    <property type="entry name" value="Lipase_GDXG_HIS_AS"/>
</dbReference>
<dbReference type="PANTHER" id="PTHR48081">
    <property type="entry name" value="AB HYDROLASE SUPERFAMILY PROTEIN C4A8.06C"/>
    <property type="match status" value="1"/>
</dbReference>
<evidence type="ECO:0000256" key="2">
    <source>
        <dbReference type="ARBA" id="ARBA00022801"/>
    </source>
</evidence>
<dbReference type="Gene3D" id="3.40.50.1820">
    <property type="entry name" value="alpha/beta hydrolase"/>
    <property type="match status" value="1"/>
</dbReference>
<keyword evidence="5" id="KW-1185">Reference proteome</keyword>
<dbReference type="EMBL" id="ML996688">
    <property type="protein sequence ID" value="KAF2404796.1"/>
    <property type="molecule type" value="Genomic_DNA"/>
</dbReference>
<accession>A0A6G1I9K4</accession>
<dbReference type="Proteomes" id="UP000799640">
    <property type="component" value="Unassembled WGS sequence"/>
</dbReference>
<keyword evidence="2" id="KW-0378">Hydrolase</keyword>
<dbReference type="InterPro" id="IPR050300">
    <property type="entry name" value="GDXG_lipolytic_enzyme"/>
</dbReference>
<feature type="domain" description="Alpha/beta hydrolase fold-3" evidence="3">
    <location>
        <begin position="102"/>
        <end position="318"/>
    </location>
</feature>
<comment type="similarity">
    <text evidence="1">Belongs to the 'GDXG' lipolytic enzyme family.</text>
</comment>
<protein>
    <submittedName>
        <fullName evidence="4">Esterase/lipase/thioesterase</fullName>
    </submittedName>
</protein>